<dbReference type="CDD" id="cd23763">
    <property type="entry name" value="ASKHA_ATPase_ROK"/>
    <property type="match status" value="1"/>
</dbReference>
<dbReference type="InterPro" id="IPR043129">
    <property type="entry name" value="ATPase_NBD"/>
</dbReference>
<dbReference type="Pfam" id="PF00480">
    <property type="entry name" value="ROK"/>
    <property type="match status" value="2"/>
</dbReference>
<reference evidence="2 3" key="1">
    <citation type="submission" date="2019-02" db="EMBL/GenBank/DDBJ databases">
        <title>Pedobacter sp. RP-1-13 sp. nov., isolated from Arctic soil.</title>
        <authorList>
            <person name="Dahal R.H."/>
        </authorList>
    </citation>
    <scope>NUCLEOTIDE SEQUENCE [LARGE SCALE GENOMIC DNA]</scope>
    <source>
        <strain evidence="2 3">RP-1-13</strain>
    </source>
</reference>
<dbReference type="Proteomes" id="UP000292884">
    <property type="component" value="Unassembled WGS sequence"/>
</dbReference>
<dbReference type="SUPFAM" id="SSF53067">
    <property type="entry name" value="Actin-like ATPase domain"/>
    <property type="match status" value="1"/>
</dbReference>
<proteinExistence type="inferred from homology"/>
<dbReference type="OrthoDB" id="49666at2"/>
<dbReference type="AlphaFoldDB" id="A0A4R0MJB4"/>
<accession>A0A4R0MJB4</accession>
<sequence length="297" mass="32598">MKFTPLILGVDIGGSHITTGIVDIEKKGLIPKSIKRKHIDSSGSAESILKGWTEIINESFECCEGEIKRIGIAMPGPFDYENGISLIKDQDKFKSLYQLNIKQELAQRLNVQLSDIKFINDAAAFMQGEVFCGAAKGYPRALGLTLGTGLGSAVVVDGQSKDAELWSSKFLNGIAEDYFSTKWFVNKYKSLTGIELDGVKELADVVKTDLYAMQVFNEFGRGLGYFLADIIKETKSEVVILGGNISQAFNLFAPHLIENLKALHLDTEIKITELNEHAALIGAASSWDLTVNKTEKI</sequence>
<dbReference type="Gene3D" id="3.30.420.40">
    <property type="match status" value="2"/>
</dbReference>
<organism evidence="2 3">
    <name type="scientific">Pedobacter frigiditerrae</name>
    <dbReference type="NCBI Taxonomy" id="2530452"/>
    <lineage>
        <taxon>Bacteria</taxon>
        <taxon>Pseudomonadati</taxon>
        <taxon>Bacteroidota</taxon>
        <taxon>Sphingobacteriia</taxon>
        <taxon>Sphingobacteriales</taxon>
        <taxon>Sphingobacteriaceae</taxon>
        <taxon>Pedobacter</taxon>
    </lineage>
</organism>
<comment type="similarity">
    <text evidence="1">Belongs to the ROK (NagC/XylR) family.</text>
</comment>
<gene>
    <name evidence="2" type="ORF">EZ428_23490</name>
</gene>
<evidence type="ECO:0000313" key="3">
    <source>
        <dbReference type="Proteomes" id="UP000292884"/>
    </source>
</evidence>
<evidence type="ECO:0000313" key="2">
    <source>
        <dbReference type="EMBL" id="TCC86690.1"/>
    </source>
</evidence>
<dbReference type="PANTHER" id="PTHR18964:SF149">
    <property type="entry name" value="BIFUNCTIONAL UDP-N-ACETYLGLUCOSAMINE 2-EPIMERASE_N-ACETYLMANNOSAMINE KINASE"/>
    <property type="match status" value="1"/>
</dbReference>
<comment type="caution">
    <text evidence="2">The sequence shown here is derived from an EMBL/GenBank/DDBJ whole genome shotgun (WGS) entry which is preliminary data.</text>
</comment>
<name>A0A4R0MJB4_9SPHI</name>
<protein>
    <submittedName>
        <fullName evidence="2">ROK family protein</fullName>
    </submittedName>
</protein>
<keyword evidence="3" id="KW-1185">Reference proteome</keyword>
<evidence type="ECO:0000256" key="1">
    <source>
        <dbReference type="ARBA" id="ARBA00006479"/>
    </source>
</evidence>
<dbReference type="InterPro" id="IPR000600">
    <property type="entry name" value="ROK"/>
</dbReference>
<dbReference type="PANTHER" id="PTHR18964">
    <property type="entry name" value="ROK (REPRESSOR, ORF, KINASE) FAMILY"/>
    <property type="match status" value="1"/>
</dbReference>
<dbReference type="EMBL" id="SJSK01000009">
    <property type="protein sequence ID" value="TCC86690.1"/>
    <property type="molecule type" value="Genomic_DNA"/>
</dbReference>